<keyword evidence="2" id="KW-0999">Mitochondrion inner membrane</keyword>
<dbReference type="GO" id="GO:0001671">
    <property type="term" value="F:ATPase activator activity"/>
    <property type="evidence" value="ECO:0007669"/>
    <property type="project" value="TreeGrafter"/>
</dbReference>
<keyword evidence="4" id="KW-0496">Mitochondrion</keyword>
<reference evidence="12" key="1">
    <citation type="journal article" date="2018" name="Nat. Microbiol.">
        <title>Leveraging single-cell genomics to expand the fungal tree of life.</title>
        <authorList>
            <person name="Ahrendt S.R."/>
            <person name="Quandt C.A."/>
            <person name="Ciobanu D."/>
            <person name="Clum A."/>
            <person name="Salamov A."/>
            <person name="Andreopoulos B."/>
            <person name="Cheng J.F."/>
            <person name="Woyke T."/>
            <person name="Pelin A."/>
            <person name="Henrissat B."/>
            <person name="Reynolds N.K."/>
            <person name="Benny G.L."/>
            <person name="Smith M.E."/>
            <person name="James T.Y."/>
            <person name="Grigoriev I.V."/>
        </authorList>
    </citation>
    <scope>NUCLEOTIDE SEQUENCE [LARGE SCALE GENOMIC DNA]</scope>
    <source>
        <strain evidence="12">Baker2002</strain>
    </source>
</reference>
<evidence type="ECO:0000256" key="3">
    <source>
        <dbReference type="ARBA" id="ARBA00023010"/>
    </source>
</evidence>
<protein>
    <recommendedName>
        <fullName evidence="10">J domain-containing protein</fullName>
    </recommendedName>
</protein>
<dbReference type="SUPFAM" id="SSF46565">
    <property type="entry name" value="Chaperone J-domain"/>
    <property type="match status" value="1"/>
</dbReference>
<evidence type="ECO:0000256" key="9">
    <source>
        <dbReference type="SAM" id="SignalP"/>
    </source>
</evidence>
<gene>
    <name evidence="11" type="ORF">METBISCDRAFT_28806</name>
</gene>
<evidence type="ECO:0000256" key="4">
    <source>
        <dbReference type="ARBA" id="ARBA00023128"/>
    </source>
</evidence>
<organism evidence="11 12">
    <name type="scientific">Metschnikowia bicuspidata</name>
    <dbReference type="NCBI Taxonomy" id="27322"/>
    <lineage>
        <taxon>Eukaryota</taxon>
        <taxon>Fungi</taxon>
        <taxon>Dikarya</taxon>
        <taxon>Ascomycota</taxon>
        <taxon>Saccharomycotina</taxon>
        <taxon>Pichiomycetes</taxon>
        <taxon>Metschnikowiaceae</taxon>
        <taxon>Metschnikowia</taxon>
    </lineage>
</organism>
<evidence type="ECO:0000256" key="2">
    <source>
        <dbReference type="ARBA" id="ARBA00022792"/>
    </source>
</evidence>
<evidence type="ECO:0000313" key="12">
    <source>
        <dbReference type="Proteomes" id="UP000268321"/>
    </source>
</evidence>
<keyword evidence="9" id="KW-0732">Signal</keyword>
<dbReference type="EMBL" id="ML004609">
    <property type="protein sequence ID" value="RKP28759.1"/>
    <property type="molecule type" value="Genomic_DNA"/>
</dbReference>
<evidence type="ECO:0000256" key="8">
    <source>
        <dbReference type="ARBA" id="ARBA00062349"/>
    </source>
</evidence>
<evidence type="ECO:0000256" key="7">
    <source>
        <dbReference type="ARBA" id="ARBA00037395"/>
    </source>
</evidence>
<evidence type="ECO:0000313" key="11">
    <source>
        <dbReference type="EMBL" id="RKP28759.1"/>
    </source>
</evidence>
<keyword evidence="12" id="KW-1185">Reference proteome</keyword>
<dbReference type="PANTHER" id="PTHR12763">
    <property type="match status" value="1"/>
</dbReference>
<comment type="subunit">
    <text evidence="8">Heterodimer with PAM16. Component of the PAM complex, at least composed of mtHsp70, MGE1, TIM44, PAM16, PAM17 and PAM18.</text>
</comment>
<keyword evidence="3" id="KW-0653">Protein transport</keyword>
<dbReference type="PROSITE" id="PS50076">
    <property type="entry name" value="DNAJ_2"/>
    <property type="match status" value="1"/>
</dbReference>
<dbReference type="GO" id="GO:0001405">
    <property type="term" value="C:PAM complex, Tim23 associated import motor"/>
    <property type="evidence" value="ECO:0007669"/>
    <property type="project" value="UniProtKB-ARBA"/>
</dbReference>
<accession>A0A4V1J2J3</accession>
<keyword evidence="6" id="KW-0143">Chaperone</keyword>
<proteinExistence type="predicted"/>
<feature type="chain" id="PRO_5020388451" description="J domain-containing protein" evidence="9">
    <location>
        <begin position="23"/>
        <end position="140"/>
    </location>
</feature>
<dbReference type="SMART" id="SM00271">
    <property type="entry name" value="DnaJ"/>
    <property type="match status" value="1"/>
</dbReference>
<dbReference type="Gene3D" id="1.10.287.110">
    <property type="entry name" value="DnaJ domain"/>
    <property type="match status" value="1"/>
</dbReference>
<keyword evidence="3" id="KW-0811">Translocation</keyword>
<evidence type="ECO:0000259" key="10">
    <source>
        <dbReference type="PROSITE" id="PS50076"/>
    </source>
</evidence>
<evidence type="ECO:0000256" key="5">
    <source>
        <dbReference type="ARBA" id="ARBA00023136"/>
    </source>
</evidence>
<sequence length="140" mass="15681">MVLPVVIGVAATVAALTGKALAKTAARYDRLSPQMIASLNRIRLDTHLHAGPAKTDANNAHIQYLKARFNNAGFPSKMTERTALLILGFEANEIALLDRDRLRQRYRKLMIMNHPDRSGSVYLSQKINQAKDVLEESYMF</sequence>
<dbReference type="AlphaFoldDB" id="A0A4V1J2J3"/>
<comment type="subcellular location">
    <subcellularLocation>
        <location evidence="1">Mitochondrion inner membrane</location>
    </subcellularLocation>
</comment>
<dbReference type="FunFam" id="1.10.287.110:FF:000001">
    <property type="entry name" value="Import inner membrane translocase subunit tim14"/>
    <property type="match status" value="1"/>
</dbReference>
<dbReference type="Proteomes" id="UP000268321">
    <property type="component" value="Unassembled WGS sequence"/>
</dbReference>
<comment type="function">
    <text evidence="7">Essential component of the PAM complex, a complex required for the translocation of transit peptide-containing proteins from the inner membrane into the mitochondrial matrix in an ATP-dependent manner. In the complex, it is required to stimulate activity of mtHSP70 (SSC1).</text>
</comment>
<evidence type="ECO:0000256" key="1">
    <source>
        <dbReference type="ARBA" id="ARBA00004273"/>
    </source>
</evidence>
<feature type="domain" description="J" evidence="10">
    <location>
        <begin position="82"/>
        <end position="139"/>
    </location>
</feature>
<feature type="signal peptide" evidence="9">
    <location>
        <begin position="1"/>
        <end position="22"/>
    </location>
</feature>
<dbReference type="PANTHER" id="PTHR12763:SF29">
    <property type="entry name" value="MITOCHONDRIAL DNAJ HOMOLOG 2"/>
    <property type="match status" value="1"/>
</dbReference>
<dbReference type="GO" id="GO:0030150">
    <property type="term" value="P:protein import into mitochondrial matrix"/>
    <property type="evidence" value="ECO:0007669"/>
    <property type="project" value="TreeGrafter"/>
</dbReference>
<name>A0A4V1J2J3_9ASCO</name>
<keyword evidence="3" id="KW-0813">Transport</keyword>
<dbReference type="CDD" id="cd06257">
    <property type="entry name" value="DnaJ"/>
    <property type="match status" value="1"/>
</dbReference>
<dbReference type="OrthoDB" id="240298at2759"/>
<evidence type="ECO:0000256" key="6">
    <source>
        <dbReference type="ARBA" id="ARBA00023186"/>
    </source>
</evidence>
<keyword evidence="5" id="KW-0472">Membrane</keyword>
<dbReference type="InterPro" id="IPR001623">
    <property type="entry name" value="DnaJ_domain"/>
</dbReference>
<dbReference type="InterPro" id="IPR036869">
    <property type="entry name" value="J_dom_sf"/>
</dbReference>